<dbReference type="Pfam" id="PF00085">
    <property type="entry name" value="Thioredoxin"/>
    <property type="match status" value="2"/>
</dbReference>
<dbReference type="InterPro" id="IPR013766">
    <property type="entry name" value="Thioredoxin_domain"/>
</dbReference>
<feature type="signal peptide" evidence="13">
    <location>
        <begin position="1"/>
        <end position="22"/>
    </location>
</feature>
<dbReference type="FunFam" id="3.40.30.10:FF:000152">
    <property type="entry name" value="Protein disulfide-isomerase"/>
    <property type="match status" value="1"/>
</dbReference>
<feature type="domain" description="Thioredoxin" evidence="14">
    <location>
        <begin position="360"/>
        <end position="488"/>
    </location>
</feature>
<feature type="disulfide bond" description="Redox-active" evidence="11">
    <location>
        <begin position="65"/>
        <end position="68"/>
    </location>
</feature>
<dbReference type="EMBL" id="EF677169">
    <property type="protein sequence ID" value="ABR17015.1"/>
    <property type="molecule type" value="mRNA"/>
</dbReference>
<comment type="subcellular location">
    <subcellularLocation>
        <location evidence="2">Endoplasmic reticulum lumen</location>
    </subcellularLocation>
</comment>
<keyword evidence="8 11" id="KW-1015">Disulfide bond</keyword>
<evidence type="ECO:0000256" key="9">
    <source>
        <dbReference type="ARBA" id="ARBA00023235"/>
    </source>
</evidence>
<dbReference type="InterPro" id="IPR017937">
    <property type="entry name" value="Thioredoxin_CS"/>
</dbReference>
<name>B8LMY5_PICSI</name>
<dbReference type="CDD" id="cd02961">
    <property type="entry name" value="PDI_a_family"/>
    <property type="match status" value="1"/>
</dbReference>
<proteinExistence type="evidence at transcript level"/>
<evidence type="ECO:0000256" key="4">
    <source>
        <dbReference type="ARBA" id="ARBA00012723"/>
    </source>
</evidence>
<evidence type="ECO:0000256" key="12">
    <source>
        <dbReference type="RuleBase" id="RU004208"/>
    </source>
</evidence>
<dbReference type="PANTHER" id="PTHR18929">
    <property type="entry name" value="PROTEIN DISULFIDE ISOMERASE"/>
    <property type="match status" value="1"/>
</dbReference>
<dbReference type="CDD" id="cd02995">
    <property type="entry name" value="PDI_a_PDI_a'_C"/>
    <property type="match status" value="1"/>
</dbReference>
<dbReference type="GO" id="GO:0005788">
    <property type="term" value="C:endoplasmic reticulum lumen"/>
    <property type="evidence" value="ECO:0007669"/>
    <property type="project" value="UniProtKB-SubCell"/>
</dbReference>
<evidence type="ECO:0000256" key="5">
    <source>
        <dbReference type="ARBA" id="ARBA00022729"/>
    </source>
</evidence>
<feature type="domain" description="Thioredoxin" evidence="14">
    <location>
        <begin position="18"/>
        <end position="147"/>
    </location>
</feature>
<comment type="similarity">
    <text evidence="3 12">Belongs to the protein disulfide isomerase family.</text>
</comment>
<dbReference type="SUPFAM" id="SSF52833">
    <property type="entry name" value="Thioredoxin-like"/>
    <property type="match status" value="4"/>
</dbReference>
<dbReference type="PANTHER" id="PTHR18929:SF132">
    <property type="entry name" value="PROTEIN DISULFIDE-ISOMERASE A3"/>
    <property type="match status" value="1"/>
</dbReference>
<evidence type="ECO:0000256" key="2">
    <source>
        <dbReference type="ARBA" id="ARBA00004319"/>
    </source>
</evidence>
<dbReference type="CDD" id="cd02981">
    <property type="entry name" value="PDI_b_family"/>
    <property type="match status" value="1"/>
</dbReference>
<dbReference type="PROSITE" id="PS00194">
    <property type="entry name" value="THIOREDOXIN_1"/>
    <property type="match status" value="2"/>
</dbReference>
<dbReference type="PROSITE" id="PS51352">
    <property type="entry name" value="THIOREDOXIN_2"/>
    <property type="match status" value="2"/>
</dbReference>
<comment type="catalytic activity">
    <reaction evidence="1 13">
        <text>Catalyzes the rearrangement of -S-S- bonds in proteins.</text>
        <dbReference type="EC" id="5.3.4.1"/>
    </reaction>
</comment>
<evidence type="ECO:0000256" key="8">
    <source>
        <dbReference type="ARBA" id="ARBA00023157"/>
    </source>
</evidence>
<dbReference type="Pfam" id="PF13848">
    <property type="entry name" value="Thioredoxin_6"/>
    <property type="match status" value="1"/>
</dbReference>
<evidence type="ECO:0000256" key="6">
    <source>
        <dbReference type="ARBA" id="ARBA00022737"/>
    </source>
</evidence>
<organism evidence="15">
    <name type="scientific">Picea sitchensis</name>
    <name type="common">Sitka spruce</name>
    <name type="synonym">Pinus sitchensis</name>
    <dbReference type="NCBI Taxonomy" id="3332"/>
    <lineage>
        <taxon>Eukaryota</taxon>
        <taxon>Viridiplantae</taxon>
        <taxon>Streptophyta</taxon>
        <taxon>Embryophyta</taxon>
        <taxon>Tracheophyta</taxon>
        <taxon>Spermatophyta</taxon>
        <taxon>Pinopsida</taxon>
        <taxon>Pinidae</taxon>
        <taxon>Conifers I</taxon>
        <taxon>Pinales</taxon>
        <taxon>Pinaceae</taxon>
        <taxon>Picea</taxon>
    </lineage>
</organism>
<dbReference type="FunFam" id="3.40.30.10:FF:000184">
    <property type="entry name" value="Protein disulfide-isomerase"/>
    <property type="match status" value="1"/>
</dbReference>
<dbReference type="PRINTS" id="PR00421">
    <property type="entry name" value="THIOREDOXIN"/>
</dbReference>
<evidence type="ECO:0000313" key="15">
    <source>
        <dbReference type="EMBL" id="ABR17015.1"/>
    </source>
</evidence>
<sequence>MAMLRWVTLALILFSVVSLCKSEAEAEAETEAEGGEAVLTLDANNFAEALSSHPFIVVEFYAPWCGHCKRLAPEYEKAAASLKNHDPPIVLAKVDANEETNKALASEYDVKGFPTLKIIRKGGASVQDYKGPREADGIVKYLKKQAGPASVEIKSSEEATSLIGDKKVFIVGVFSTFEGEEYTNFTTVTETLRSDYDFGHTSDATIIPLKDSPINPPFIRLFKPFDELYSDSQDFNVDSLEKFVEEASTPLIAVLTKDPDSHAHVIKFFNSPDAKALFFLNFTADNAGEFRATYEELAKSHKGKGLKFLLADLEASQGALQYYGLKAEGVPSILIQDAEDRKYLKETLEVKQISSVLKEYFDGTLQPYRKSEPIPEKNDDPVKVVVADTLQEMVIDSDKNVLLEFYAPWCGHCKKLAPTLEEVAISYENETDVVIAKMDATVNDISTKIFNIKGYPTLYLVSATGKTVNYEGDRTKEDIIDFINKNRDSVSKDDIGRDEL</sequence>
<dbReference type="GO" id="GO:0006457">
    <property type="term" value="P:protein folding"/>
    <property type="evidence" value="ECO:0007669"/>
    <property type="project" value="TreeGrafter"/>
</dbReference>
<dbReference type="CDD" id="cd02982">
    <property type="entry name" value="PDI_b'_family"/>
    <property type="match status" value="1"/>
</dbReference>
<feature type="chain" id="PRO_5005124068" description="Protein disulfide-isomerase" evidence="13">
    <location>
        <begin position="23"/>
        <end position="500"/>
    </location>
</feature>
<keyword evidence="7" id="KW-0256">Endoplasmic reticulum</keyword>
<evidence type="ECO:0000256" key="7">
    <source>
        <dbReference type="ARBA" id="ARBA00022824"/>
    </source>
</evidence>
<dbReference type="NCBIfam" id="TIGR01126">
    <property type="entry name" value="pdi_dom"/>
    <property type="match status" value="2"/>
</dbReference>
<evidence type="ECO:0000256" key="1">
    <source>
        <dbReference type="ARBA" id="ARBA00001182"/>
    </source>
</evidence>
<dbReference type="OMA" id="FFGMKKD"/>
<evidence type="ECO:0000256" key="13">
    <source>
        <dbReference type="RuleBase" id="RU361130"/>
    </source>
</evidence>
<protein>
    <recommendedName>
        <fullName evidence="4 13">Protein disulfide-isomerase</fullName>
        <ecNumber evidence="4 13">5.3.4.1</ecNumber>
    </recommendedName>
</protein>
<dbReference type="EC" id="5.3.4.1" evidence="4 13"/>
<dbReference type="Gene3D" id="3.40.30.10">
    <property type="entry name" value="Glutaredoxin"/>
    <property type="match status" value="4"/>
</dbReference>
<dbReference type="InterPro" id="IPR036249">
    <property type="entry name" value="Thioredoxin-like_sf"/>
</dbReference>
<dbReference type="FunFam" id="3.40.30.10:FF:000150">
    <property type="entry name" value="Protein disulfide-isomerase"/>
    <property type="match status" value="1"/>
</dbReference>
<dbReference type="InterPro" id="IPR005788">
    <property type="entry name" value="PDI_thioredoxin-like_dom"/>
</dbReference>
<dbReference type="AlphaFoldDB" id="B8LMY5"/>
<evidence type="ECO:0000256" key="3">
    <source>
        <dbReference type="ARBA" id="ARBA00006347"/>
    </source>
</evidence>
<dbReference type="InterPro" id="IPR005792">
    <property type="entry name" value="Prot_disulphide_isomerase"/>
</dbReference>
<reference evidence="15" key="1">
    <citation type="submission" date="2007-06" db="EMBL/GenBank/DDBJ databases">
        <title>Full length cDNA sequences from Sitka Spruce (Picea sitchensis).</title>
        <authorList>
            <person name="Ralph S.G."/>
            <person name="Chun H.E."/>
            <person name="Liao N."/>
            <person name="Ali J."/>
            <person name="Reid K."/>
            <person name="Kolosova N."/>
            <person name="Cooper N."/>
            <person name="Cullis C."/>
            <person name="Jancsik S."/>
            <person name="Moore R."/>
            <person name="Mayo M."/>
            <person name="Wagner S."/>
            <person name="Holt R.A."/>
            <person name="Jones S.J.M."/>
            <person name="Marra M.A."/>
            <person name="Ritland C.E."/>
            <person name="Ritland K."/>
            <person name="Bohlmann J."/>
        </authorList>
    </citation>
    <scope>NUCLEOTIDE SEQUENCE</scope>
    <source>
        <tissue evidence="15">Green portion of the leader tissue</tissue>
    </source>
</reference>
<dbReference type="GO" id="GO:0003756">
    <property type="term" value="F:protein disulfide isomerase activity"/>
    <property type="evidence" value="ECO:0007669"/>
    <property type="project" value="UniProtKB-EC"/>
</dbReference>
<evidence type="ECO:0000256" key="11">
    <source>
        <dbReference type="PIRSR" id="PIRSR605792-51"/>
    </source>
</evidence>
<keyword evidence="6" id="KW-0677">Repeat</keyword>
<dbReference type="NCBIfam" id="TIGR01130">
    <property type="entry name" value="ER_PDI_fam"/>
    <property type="match status" value="1"/>
</dbReference>
<accession>B8LMY5</accession>
<evidence type="ECO:0000259" key="14">
    <source>
        <dbReference type="PROSITE" id="PS51352"/>
    </source>
</evidence>
<feature type="disulfide bond" description="Redox-active" evidence="11">
    <location>
        <begin position="410"/>
        <end position="413"/>
    </location>
</feature>
<keyword evidence="9 13" id="KW-0413">Isomerase</keyword>
<keyword evidence="5 13" id="KW-0732">Signal</keyword>
<evidence type="ECO:0000256" key="10">
    <source>
        <dbReference type="ARBA" id="ARBA00023284"/>
    </source>
</evidence>
<dbReference type="GO" id="GO:0034976">
    <property type="term" value="P:response to endoplasmic reticulum stress"/>
    <property type="evidence" value="ECO:0007669"/>
    <property type="project" value="TreeGrafter"/>
</dbReference>
<keyword evidence="10 11" id="KW-0676">Redox-active center</keyword>